<dbReference type="Proteomes" id="UP000264006">
    <property type="component" value="Chromosome"/>
</dbReference>
<proteinExistence type="predicted"/>
<evidence type="ECO:0000256" key="2">
    <source>
        <dbReference type="ARBA" id="ARBA00022723"/>
    </source>
</evidence>
<evidence type="ECO:0000313" key="5">
    <source>
        <dbReference type="Proteomes" id="UP000264006"/>
    </source>
</evidence>
<evidence type="ECO:0000256" key="3">
    <source>
        <dbReference type="ARBA" id="ARBA00022842"/>
    </source>
</evidence>
<dbReference type="RefSeq" id="WP_216826123.1">
    <property type="nucleotide sequence ID" value="NZ_CP031165.1"/>
</dbReference>
<keyword evidence="2" id="KW-0479">Metal-binding</keyword>
<organism evidence="4 5">
    <name type="scientific">Euzebya pacifica</name>
    <dbReference type="NCBI Taxonomy" id="1608957"/>
    <lineage>
        <taxon>Bacteria</taxon>
        <taxon>Bacillati</taxon>
        <taxon>Actinomycetota</taxon>
        <taxon>Nitriliruptoria</taxon>
        <taxon>Euzebyales</taxon>
    </lineage>
</organism>
<dbReference type="SUPFAM" id="SSF51621">
    <property type="entry name" value="Phosphoenolpyruvate/pyruvate domain"/>
    <property type="match status" value="1"/>
</dbReference>
<comment type="cofactor">
    <cofactor evidence="1">
        <name>Mg(2+)</name>
        <dbReference type="ChEBI" id="CHEBI:18420"/>
    </cofactor>
</comment>
<protein>
    <recommendedName>
        <fullName evidence="6">Aldolase</fullName>
    </recommendedName>
</protein>
<evidence type="ECO:0008006" key="6">
    <source>
        <dbReference type="Google" id="ProtNLM"/>
    </source>
</evidence>
<dbReference type="InterPro" id="IPR054255">
    <property type="entry name" value="DUF6986"/>
</dbReference>
<dbReference type="GO" id="GO:0006107">
    <property type="term" value="P:oxaloacetate metabolic process"/>
    <property type="evidence" value="ECO:0007669"/>
    <property type="project" value="TreeGrafter"/>
</dbReference>
<dbReference type="InterPro" id="IPR015813">
    <property type="entry name" value="Pyrv/PenolPyrv_kinase-like_dom"/>
</dbReference>
<name>A0A346Y1E4_9ACTN</name>
<dbReference type="EMBL" id="CP031165">
    <property type="protein sequence ID" value="AXV08291.1"/>
    <property type="molecule type" value="Genomic_DNA"/>
</dbReference>
<evidence type="ECO:0000313" key="4">
    <source>
        <dbReference type="EMBL" id="AXV08291.1"/>
    </source>
</evidence>
<dbReference type="KEGG" id="euz:DVS28_a3618"/>
<dbReference type="AlphaFoldDB" id="A0A346Y1E4"/>
<dbReference type="GO" id="GO:0003824">
    <property type="term" value="F:catalytic activity"/>
    <property type="evidence" value="ECO:0007669"/>
    <property type="project" value="InterPro"/>
</dbReference>
<dbReference type="InterPro" id="IPR040442">
    <property type="entry name" value="Pyrv_kinase-like_dom_sf"/>
</dbReference>
<reference evidence="4 5" key="1">
    <citation type="submission" date="2018-09" db="EMBL/GenBank/DDBJ databases">
        <title>Complete genome sequence of Euzebya sp. DY32-46 isolated from seawater of Pacific Ocean.</title>
        <authorList>
            <person name="Xu L."/>
            <person name="Wu Y.-H."/>
            <person name="Xu X.-W."/>
        </authorList>
    </citation>
    <scope>NUCLEOTIDE SEQUENCE [LARGE SCALE GENOMIC DNA]</scope>
    <source>
        <strain evidence="4 5">DY32-46</strain>
    </source>
</reference>
<gene>
    <name evidence="4" type="ORF">DVS28_a3618</name>
</gene>
<dbReference type="Pfam" id="PF22484">
    <property type="entry name" value="DUF6986"/>
    <property type="match status" value="1"/>
</dbReference>
<dbReference type="PANTHER" id="PTHR32308:SF10">
    <property type="entry name" value="CITRATE LYASE SUBUNIT BETA"/>
    <property type="match status" value="1"/>
</dbReference>
<evidence type="ECO:0000256" key="1">
    <source>
        <dbReference type="ARBA" id="ARBA00001946"/>
    </source>
</evidence>
<keyword evidence="3" id="KW-0460">Magnesium</keyword>
<sequence>MGRLTPAATRSLLAGVAEADAAHRREWPGRPTTRQPVQVLYVPAHRLPEDPVATLGGEARRLLARHAPDGVALASAVDLPGAMGDRVHARVRAKLDREPIEDLRVDFEDGYVGHDEAEEDADAVRTGRIVGRMLVEDRCTPFVGLRVKSFTDGLASRSVATLDAFLEALLGEAGRLPDGFVVTFPKIVAVAHVAAFVDVLAALEEAHGLAPDTLGFEAQIETTASVLGPDGRVVLRDIRDAGAGRLRAVHFGVFDYTAALGVPPEQQRLDHPGCDIARHLMQVTFAGTEVRLSDGSTNVVPADDTTPTVHTAWHVHAGHVRHSLLHGFEQGWDLHPAHLVSRYAAVFGHLLDGIDEILARLDAWEAGRRGGAVMDEPATVAVLRRRVDRAVACGALEAGNTPDTSGP</sequence>
<dbReference type="Gene3D" id="3.20.20.60">
    <property type="entry name" value="Phosphoenolpyruvate-binding domains"/>
    <property type="match status" value="1"/>
</dbReference>
<accession>A0A346Y1E4</accession>
<dbReference type="PANTHER" id="PTHR32308">
    <property type="entry name" value="LYASE BETA SUBUNIT, PUTATIVE (AFU_ORTHOLOGUE AFUA_4G13030)-RELATED"/>
    <property type="match status" value="1"/>
</dbReference>
<keyword evidence="5" id="KW-1185">Reference proteome</keyword>
<dbReference type="GO" id="GO:0000287">
    <property type="term" value="F:magnesium ion binding"/>
    <property type="evidence" value="ECO:0007669"/>
    <property type="project" value="TreeGrafter"/>
</dbReference>